<organism evidence="1 4">
    <name type="scientific">Paramecium pentaurelia</name>
    <dbReference type="NCBI Taxonomy" id="43138"/>
    <lineage>
        <taxon>Eukaryota</taxon>
        <taxon>Sar</taxon>
        <taxon>Alveolata</taxon>
        <taxon>Ciliophora</taxon>
        <taxon>Intramacronucleata</taxon>
        <taxon>Oligohymenophorea</taxon>
        <taxon>Peniculida</taxon>
        <taxon>Parameciidae</taxon>
        <taxon>Paramecium</taxon>
    </lineage>
</organism>
<gene>
    <name evidence="1" type="ORF">PPENT_87.1.T0570079</name>
    <name evidence="2" type="ORF">PPENT_87.1.T0570085</name>
    <name evidence="3" type="ORF">PPENT_87.1.T0570087</name>
</gene>
<proteinExistence type="predicted"/>
<reference evidence="1" key="1">
    <citation type="submission" date="2021-01" db="EMBL/GenBank/DDBJ databases">
        <authorList>
            <consortium name="Genoscope - CEA"/>
            <person name="William W."/>
        </authorList>
    </citation>
    <scope>NUCLEOTIDE SEQUENCE</scope>
</reference>
<dbReference type="EMBL" id="CAJJDO010000057">
    <property type="protein sequence ID" value="CAD8172410.1"/>
    <property type="molecule type" value="Genomic_DNA"/>
</dbReference>
<sequence>MNLKNKRLYCIKGYNIQLSTYTEKLQYNIFTINYLISSNNCSIFTDSQSLIQKGEEHKFILNCLEQMNNDETVRLF</sequence>
<dbReference type="EMBL" id="CAJJDO010000057">
    <property type="protein sequence ID" value="CAD8172422.1"/>
    <property type="molecule type" value="Genomic_DNA"/>
</dbReference>
<dbReference type="Proteomes" id="UP000689195">
    <property type="component" value="Unassembled WGS sequence"/>
</dbReference>
<comment type="caution">
    <text evidence="1">The sequence shown here is derived from an EMBL/GenBank/DDBJ whole genome shotgun (WGS) entry which is preliminary data.</text>
</comment>
<name>A0A8S1V514_9CILI</name>
<evidence type="ECO:0000313" key="2">
    <source>
        <dbReference type="EMBL" id="CAD8172422.1"/>
    </source>
</evidence>
<dbReference type="AlphaFoldDB" id="A0A8S1V514"/>
<evidence type="ECO:0000313" key="4">
    <source>
        <dbReference type="Proteomes" id="UP000689195"/>
    </source>
</evidence>
<evidence type="ECO:0000313" key="1">
    <source>
        <dbReference type="EMBL" id="CAD8172410.1"/>
    </source>
</evidence>
<dbReference type="EMBL" id="CAJJDO010000057">
    <property type="protein sequence ID" value="CAD8172426.1"/>
    <property type="molecule type" value="Genomic_DNA"/>
</dbReference>
<evidence type="ECO:0000313" key="3">
    <source>
        <dbReference type="EMBL" id="CAD8172426.1"/>
    </source>
</evidence>
<accession>A0A8S1V514</accession>
<keyword evidence="4" id="KW-1185">Reference proteome</keyword>
<protein>
    <submittedName>
        <fullName evidence="1">Uncharacterized protein</fullName>
    </submittedName>
</protein>